<dbReference type="STRING" id="512399.A8709_26300"/>
<dbReference type="CDD" id="cd02511">
    <property type="entry name" value="Beta4Glucosyltransferase"/>
    <property type="match status" value="1"/>
</dbReference>
<dbReference type="RefSeq" id="WP_065853191.1">
    <property type="nucleotide sequence ID" value="NZ_LYPC01000020.1"/>
</dbReference>
<dbReference type="AlphaFoldDB" id="A0A1C1A1D3"/>
<dbReference type="PANTHER" id="PTHR43630:SF2">
    <property type="entry name" value="GLYCOSYLTRANSFERASE"/>
    <property type="match status" value="1"/>
</dbReference>
<dbReference type="Pfam" id="PF13181">
    <property type="entry name" value="TPR_8"/>
    <property type="match status" value="1"/>
</dbReference>
<protein>
    <submittedName>
        <fullName evidence="2">Glycosyltransferase</fullName>
    </submittedName>
</protein>
<dbReference type="Gene3D" id="1.25.40.10">
    <property type="entry name" value="Tetratricopeptide repeat domain"/>
    <property type="match status" value="1"/>
</dbReference>
<keyword evidence="2" id="KW-0808">Transferase</keyword>
<dbReference type="SUPFAM" id="SSF48452">
    <property type="entry name" value="TPR-like"/>
    <property type="match status" value="1"/>
</dbReference>
<organism evidence="2 3">
    <name type="scientific">Paenibacillus pectinilyticus</name>
    <dbReference type="NCBI Taxonomy" id="512399"/>
    <lineage>
        <taxon>Bacteria</taxon>
        <taxon>Bacillati</taxon>
        <taxon>Bacillota</taxon>
        <taxon>Bacilli</taxon>
        <taxon>Bacillales</taxon>
        <taxon>Paenibacillaceae</taxon>
        <taxon>Paenibacillus</taxon>
    </lineage>
</organism>
<evidence type="ECO:0000259" key="1">
    <source>
        <dbReference type="Pfam" id="PF00535"/>
    </source>
</evidence>
<dbReference type="GO" id="GO:0016740">
    <property type="term" value="F:transferase activity"/>
    <property type="evidence" value="ECO:0007669"/>
    <property type="project" value="UniProtKB-KW"/>
</dbReference>
<accession>A0A1C1A1D3</accession>
<evidence type="ECO:0000313" key="2">
    <source>
        <dbReference type="EMBL" id="OCT14339.1"/>
    </source>
</evidence>
<name>A0A1C1A1D3_9BACL</name>
<reference evidence="3" key="1">
    <citation type="submission" date="2016-05" db="EMBL/GenBank/DDBJ databases">
        <title>Paenibacillus oryzae. sp. nov., isolated from the rice root.</title>
        <authorList>
            <person name="Zhang J."/>
            <person name="Zhang X."/>
        </authorList>
    </citation>
    <scope>NUCLEOTIDE SEQUENCE [LARGE SCALE GENOMIC DNA]</scope>
    <source>
        <strain evidence="3">KCTC13222</strain>
    </source>
</reference>
<dbReference type="Pfam" id="PF00535">
    <property type="entry name" value="Glycos_transf_2"/>
    <property type="match status" value="1"/>
</dbReference>
<proteinExistence type="predicted"/>
<dbReference type="Proteomes" id="UP000093309">
    <property type="component" value="Unassembled WGS sequence"/>
</dbReference>
<evidence type="ECO:0000313" key="3">
    <source>
        <dbReference type="Proteomes" id="UP000093309"/>
    </source>
</evidence>
<gene>
    <name evidence="2" type="ORF">A8709_26300</name>
</gene>
<dbReference type="OrthoDB" id="9815923at2"/>
<feature type="domain" description="Glycosyltransferase 2-like" evidence="1">
    <location>
        <begin position="281"/>
        <end position="401"/>
    </location>
</feature>
<comment type="caution">
    <text evidence="2">The sequence shown here is derived from an EMBL/GenBank/DDBJ whole genome shotgun (WGS) entry which is preliminary data.</text>
</comment>
<dbReference type="Gene3D" id="3.90.550.10">
    <property type="entry name" value="Spore Coat Polysaccharide Biosynthesis Protein SpsA, Chain A"/>
    <property type="match status" value="2"/>
</dbReference>
<dbReference type="SUPFAM" id="SSF53448">
    <property type="entry name" value="Nucleotide-diphospho-sugar transferases"/>
    <property type="match status" value="2"/>
</dbReference>
<dbReference type="InterPro" id="IPR019734">
    <property type="entry name" value="TPR_rpt"/>
</dbReference>
<sequence>MSHKRILIGSPIRQTAKILQAFLDSLVELEQNTCEVSYFFIDDNVSGESREILRHFQQKNERTFIQDMPLEPVIYAKDERTHYWEEATMWKVGSMKDDIIVYAIEHNFDHLFLIDSDLILHPRTLEQLISTEKDIISNIFWTKWHPDQIEMPQVWLTDQYTLFRMTRKETLTEEIITQRKLDFLKLMRTPGIHEIGGLGACTLISREAMVRGVRFAEIRNISFWGEDRHFSIRAQALGFSLYVDTHYPAFHVFRQSDFGGIDVYKRSYNPIEDKDRKITVSLCMIVKNEEHALPECLKSVAGIPDEIIIVDTGSTDRTKELAGTFTDQIFDFEWIDDFAAARNFAFSKATKQYILWLDADDVITDRDRALFLELIRTMDPLVDRVTMPYNLGFDANGKVSTSLRRNRLVRRDCQFQWVGPVHEYLAAYGSVLNSDVAITHQKDKAYTDRNLRIYRKRQEMGETFGPRDLFYFANELRDHAHYEEATGYYQQFLDSDGWVEDKINATINLADCYAHLKDRDAQMVALIRAFEFDRPRAVTCCRIGFIFVSEGSYEKAIYWYEKACQSPNVGDMTALTDHSAWTWLPRVQLSLCYDKLGDPLKAKMHNDVAYHYNQAHPAILHNRLYFEKLFPKES</sequence>
<dbReference type="InterPro" id="IPR029044">
    <property type="entry name" value="Nucleotide-diphossugar_trans"/>
</dbReference>
<dbReference type="InterPro" id="IPR011990">
    <property type="entry name" value="TPR-like_helical_dom_sf"/>
</dbReference>
<dbReference type="EMBL" id="LYPC01000020">
    <property type="protein sequence ID" value="OCT14339.1"/>
    <property type="molecule type" value="Genomic_DNA"/>
</dbReference>
<keyword evidence="3" id="KW-1185">Reference proteome</keyword>
<dbReference type="InterPro" id="IPR001173">
    <property type="entry name" value="Glyco_trans_2-like"/>
</dbReference>
<dbReference type="PANTHER" id="PTHR43630">
    <property type="entry name" value="POLY-BETA-1,6-N-ACETYL-D-GLUCOSAMINE SYNTHASE"/>
    <property type="match status" value="1"/>
</dbReference>